<evidence type="ECO:0000313" key="2">
    <source>
        <dbReference type="Proteomes" id="UP000798488"/>
    </source>
</evidence>
<gene>
    <name evidence="1" type="ORF">SPSYN_03019</name>
</gene>
<accession>A0A9D3AXP7</accession>
<dbReference type="Proteomes" id="UP000798488">
    <property type="component" value="Unassembled WGS sequence"/>
</dbReference>
<reference evidence="1" key="1">
    <citation type="submission" date="2016-02" db="EMBL/GenBank/DDBJ databases">
        <title>Draft Genome Sequence of Sporotomaculum syntrophicum Strain FB, a Syntrophic Benzoate Degrader.</title>
        <authorList>
            <person name="Nobu M.K."/>
            <person name="Narihiro T."/>
            <person name="Qiu Y.-L."/>
            <person name="Ohashi A."/>
            <person name="Liu W.-T."/>
            <person name="Yuji S."/>
        </authorList>
    </citation>
    <scope>NUCLEOTIDE SEQUENCE</scope>
    <source>
        <strain evidence="1">FB</strain>
    </source>
</reference>
<protein>
    <submittedName>
        <fullName evidence="1">Uncharacterized protein</fullName>
    </submittedName>
</protein>
<keyword evidence="2" id="KW-1185">Reference proteome</keyword>
<organism evidence="1 2">
    <name type="scientific">Sporotomaculum syntrophicum</name>
    <dbReference type="NCBI Taxonomy" id="182264"/>
    <lineage>
        <taxon>Bacteria</taxon>
        <taxon>Bacillati</taxon>
        <taxon>Bacillota</taxon>
        <taxon>Clostridia</taxon>
        <taxon>Eubacteriales</taxon>
        <taxon>Desulfallaceae</taxon>
        <taxon>Sporotomaculum</taxon>
    </lineage>
</organism>
<sequence length="88" mass="9350">MSHGGDRKSEESREQNVPLIPTAEKIAQQHGISHMAVKRAEKFADGVDNSRSYPLTVPVTHPVTGVGELGCPLPLVAGFSAANTNKKS</sequence>
<name>A0A9D3AXP7_9FIRM</name>
<proteinExistence type="predicted"/>
<comment type="caution">
    <text evidence="1">The sequence shown here is derived from an EMBL/GenBank/DDBJ whole genome shotgun (WGS) entry which is preliminary data.</text>
</comment>
<dbReference type="EMBL" id="LSRS01000009">
    <property type="protein sequence ID" value="KAF1083863.1"/>
    <property type="molecule type" value="Genomic_DNA"/>
</dbReference>
<evidence type="ECO:0000313" key="1">
    <source>
        <dbReference type="EMBL" id="KAF1083863.1"/>
    </source>
</evidence>
<dbReference type="AlphaFoldDB" id="A0A9D3AXP7"/>